<comment type="caution">
    <text evidence="5">The sequence shown here is derived from an EMBL/GenBank/DDBJ whole genome shotgun (WGS) entry which is preliminary data.</text>
</comment>
<gene>
    <name evidence="5" type="ORF">M9Y10_023373</name>
</gene>
<dbReference type="SUPFAM" id="SSF54001">
    <property type="entry name" value="Cysteine proteinases"/>
    <property type="match status" value="1"/>
</dbReference>
<dbReference type="Pfam" id="PF08246">
    <property type="entry name" value="Inhibitor_I29"/>
    <property type="match status" value="1"/>
</dbReference>
<dbReference type="CDD" id="cd02248">
    <property type="entry name" value="Peptidase_C1A"/>
    <property type="match status" value="1"/>
</dbReference>
<proteinExistence type="inferred from homology"/>
<dbReference type="InterPro" id="IPR038765">
    <property type="entry name" value="Papain-like_cys_pep_sf"/>
</dbReference>
<dbReference type="Proteomes" id="UP001470230">
    <property type="component" value="Unassembled WGS sequence"/>
</dbReference>
<dbReference type="SMART" id="SM00645">
    <property type="entry name" value="Pept_C1"/>
    <property type="match status" value="1"/>
</dbReference>
<sequence length="323" mass="36497">MFFLIALSCSQVLTTSFEEKSFLLWMRSTNNLFVGDEYHLRFGIYLANSKYVKEFNSKSKSFKLGLNKFACLTVQEYKTLLGSKPTLDFRNRKAAPKLNLKKNDLPTNFDWREKGAVYDVKDQGSCGSCWAFGAILAHEGTHAIATGELLAFSESNLIDCADGECHGCMGGWSDKALSFVIQKQGGHFNLLSEYPYTPAQKTCEFEKHQKVSQITDVQMLAQGDEENLKEHIATVGPVAISVDCSQYSFQLYTSGIYDEKNCHKYTYNHAMGIVGYGFDDDLKKDYWIVRNSWGKSWGEAGYVRFLRGEDTCNVADAVFYSVY</sequence>
<dbReference type="Pfam" id="PF00112">
    <property type="entry name" value="Peptidase_C1"/>
    <property type="match status" value="1"/>
</dbReference>
<dbReference type="InterPro" id="IPR025661">
    <property type="entry name" value="Pept_asp_AS"/>
</dbReference>
<dbReference type="PANTHER" id="PTHR12411">
    <property type="entry name" value="CYSTEINE PROTEASE FAMILY C1-RELATED"/>
    <property type="match status" value="1"/>
</dbReference>
<dbReference type="InterPro" id="IPR000668">
    <property type="entry name" value="Peptidase_C1A_C"/>
</dbReference>
<feature type="domain" description="Peptidase C1A papain C-terminal" evidence="3">
    <location>
        <begin position="105"/>
        <end position="322"/>
    </location>
</feature>
<evidence type="ECO:0000313" key="5">
    <source>
        <dbReference type="EMBL" id="KAK8894932.1"/>
    </source>
</evidence>
<evidence type="ECO:0000256" key="2">
    <source>
        <dbReference type="ARBA" id="ARBA00023157"/>
    </source>
</evidence>
<dbReference type="InterPro" id="IPR000169">
    <property type="entry name" value="Pept_cys_AS"/>
</dbReference>
<reference evidence="5 6" key="1">
    <citation type="submission" date="2024-04" db="EMBL/GenBank/DDBJ databases">
        <title>Tritrichomonas musculus Genome.</title>
        <authorList>
            <person name="Alves-Ferreira E."/>
            <person name="Grigg M."/>
            <person name="Lorenzi H."/>
            <person name="Galac M."/>
        </authorList>
    </citation>
    <scope>NUCLEOTIDE SEQUENCE [LARGE SCALE GENOMIC DNA]</scope>
    <source>
        <strain evidence="5 6">EAF2021</strain>
    </source>
</reference>
<dbReference type="PROSITE" id="PS00640">
    <property type="entry name" value="THIOL_PROTEASE_ASN"/>
    <property type="match status" value="1"/>
</dbReference>
<dbReference type="PROSITE" id="PS00139">
    <property type="entry name" value="THIOL_PROTEASE_CYS"/>
    <property type="match status" value="1"/>
</dbReference>
<dbReference type="InterPro" id="IPR013201">
    <property type="entry name" value="Prot_inhib_I29"/>
</dbReference>
<dbReference type="EMBL" id="JAPFFF010000003">
    <property type="protein sequence ID" value="KAK8894932.1"/>
    <property type="molecule type" value="Genomic_DNA"/>
</dbReference>
<dbReference type="Gene3D" id="3.90.70.10">
    <property type="entry name" value="Cysteine proteinases"/>
    <property type="match status" value="1"/>
</dbReference>
<organism evidence="5 6">
    <name type="scientific">Tritrichomonas musculus</name>
    <dbReference type="NCBI Taxonomy" id="1915356"/>
    <lineage>
        <taxon>Eukaryota</taxon>
        <taxon>Metamonada</taxon>
        <taxon>Parabasalia</taxon>
        <taxon>Tritrichomonadida</taxon>
        <taxon>Tritrichomonadidae</taxon>
        <taxon>Tritrichomonas</taxon>
    </lineage>
</organism>
<protein>
    <submittedName>
        <fullName evidence="5">Uncharacterized protein</fullName>
    </submittedName>
</protein>
<feature type="domain" description="Cathepsin propeptide inhibitor" evidence="4">
    <location>
        <begin position="22"/>
        <end position="77"/>
    </location>
</feature>
<evidence type="ECO:0000256" key="1">
    <source>
        <dbReference type="ARBA" id="ARBA00008455"/>
    </source>
</evidence>
<evidence type="ECO:0000259" key="3">
    <source>
        <dbReference type="SMART" id="SM00645"/>
    </source>
</evidence>
<accession>A0ABR2KWU7</accession>
<dbReference type="PRINTS" id="PR00705">
    <property type="entry name" value="PAPAIN"/>
</dbReference>
<keyword evidence="6" id="KW-1185">Reference proteome</keyword>
<evidence type="ECO:0000313" key="6">
    <source>
        <dbReference type="Proteomes" id="UP001470230"/>
    </source>
</evidence>
<evidence type="ECO:0000259" key="4">
    <source>
        <dbReference type="SMART" id="SM00848"/>
    </source>
</evidence>
<comment type="similarity">
    <text evidence="1">Belongs to the peptidase C1 family.</text>
</comment>
<dbReference type="InterPro" id="IPR013128">
    <property type="entry name" value="Peptidase_C1A"/>
</dbReference>
<dbReference type="SMART" id="SM00848">
    <property type="entry name" value="Inhibitor_I29"/>
    <property type="match status" value="1"/>
</dbReference>
<name>A0ABR2KWU7_9EUKA</name>
<keyword evidence="2" id="KW-1015">Disulfide bond</keyword>
<dbReference type="InterPro" id="IPR039417">
    <property type="entry name" value="Peptidase_C1A_papain-like"/>
</dbReference>